<evidence type="ECO:0000256" key="7">
    <source>
        <dbReference type="ARBA" id="ARBA00040047"/>
    </source>
</evidence>
<dbReference type="GO" id="GO:0016192">
    <property type="term" value="P:vesicle-mediated transport"/>
    <property type="evidence" value="ECO:0007669"/>
    <property type="project" value="UniProtKB-KW"/>
</dbReference>
<dbReference type="EMBL" id="JAIFTL010000192">
    <property type="protein sequence ID" value="KAG9321640.1"/>
    <property type="molecule type" value="Genomic_DNA"/>
</dbReference>
<accession>A0A9P8D0N3</accession>
<dbReference type="SUPFAM" id="SSF48452">
    <property type="entry name" value="TPR-like"/>
    <property type="match status" value="1"/>
</dbReference>
<dbReference type="GO" id="GO:0005774">
    <property type="term" value="C:vacuolar membrane"/>
    <property type="evidence" value="ECO:0007669"/>
    <property type="project" value="TreeGrafter"/>
</dbReference>
<dbReference type="AlphaFoldDB" id="A0A9P8D0N3"/>
<comment type="subcellular location">
    <subcellularLocation>
        <location evidence="1">Membrane</location>
        <topology evidence="1">Peripheral membrane protein</topology>
    </subcellularLocation>
</comment>
<dbReference type="GO" id="GO:0005483">
    <property type="term" value="F:soluble NSF attachment protein activity"/>
    <property type="evidence" value="ECO:0007669"/>
    <property type="project" value="TreeGrafter"/>
</dbReference>
<dbReference type="PANTHER" id="PTHR13768:SF2">
    <property type="entry name" value="GAMMA-SOLUBLE NSF ATTACHMENT PROTEIN"/>
    <property type="match status" value="1"/>
</dbReference>
<dbReference type="Gene3D" id="1.25.40.10">
    <property type="entry name" value="Tetratricopeptide repeat domain"/>
    <property type="match status" value="1"/>
</dbReference>
<feature type="signal peptide" evidence="9">
    <location>
        <begin position="1"/>
        <end position="17"/>
    </location>
</feature>
<keyword evidence="9" id="KW-0732">Signal</keyword>
<dbReference type="Proteomes" id="UP000717515">
    <property type="component" value="Unassembled WGS sequence"/>
</dbReference>
<evidence type="ECO:0000313" key="11">
    <source>
        <dbReference type="Proteomes" id="UP000717515"/>
    </source>
</evidence>
<evidence type="ECO:0000256" key="9">
    <source>
        <dbReference type="SAM" id="SignalP"/>
    </source>
</evidence>
<dbReference type="Pfam" id="PF14938">
    <property type="entry name" value="SNAP"/>
    <property type="match status" value="1"/>
</dbReference>
<sequence length="390" mass="43405">MLGIVLLLLSCVVAVQTKPTQETFVPFLTTQRKSRFSSTSASPASASSTQGSGGVSRWFTRNILEPLSGGPRVPDHTITDYYLFQLATLNDGSGSYLGLFQQWWVLTELQEVSGESTAGSGGQGNAYDAQAQAKKQVAVQAKIKKDYHGAARAYVETAKLYEKAGSQFNLMEAAGAYEDAFKAYNMAKQTGPGIQCLENAARLFRSNDRGGSRAARIYTQLGDLLKGQDTRKAMEMHREAAELFKSDNDGRALQATIRQTELLCTLQDFSQAFDLYDNMIIPETLSQEILKFTTRDHILNAILAHLGATKGDWIIFEKDLERYEDLCFDFRGSQGQTVLRNLAKAEREHDPVAFQDYCREFDRLRSGGMANWQIGLLLEEKRKLDDGDLL</sequence>
<keyword evidence="6" id="KW-0472">Membrane</keyword>
<dbReference type="GO" id="GO:0006886">
    <property type="term" value="P:intracellular protein transport"/>
    <property type="evidence" value="ECO:0007669"/>
    <property type="project" value="InterPro"/>
</dbReference>
<evidence type="ECO:0000256" key="3">
    <source>
        <dbReference type="ARBA" id="ARBA00022448"/>
    </source>
</evidence>
<protein>
    <recommendedName>
        <fullName evidence="7">Gamma-soluble NSF attachment protein</fullName>
    </recommendedName>
    <alternativeName>
        <fullName evidence="8">N-ethylmaleimide-sensitive factor attachment protein gamma</fullName>
    </alternativeName>
</protein>
<evidence type="ECO:0000256" key="4">
    <source>
        <dbReference type="ARBA" id="ARBA00022892"/>
    </source>
</evidence>
<reference evidence="10" key="1">
    <citation type="submission" date="2021-07" db="EMBL/GenBank/DDBJ databases">
        <title>Draft genome of Mortierella alpina, strain LL118, isolated from an aspen leaf litter sample.</title>
        <authorList>
            <person name="Yang S."/>
            <person name="Vinatzer B.A."/>
        </authorList>
    </citation>
    <scope>NUCLEOTIDE SEQUENCE</scope>
    <source>
        <strain evidence="10">LL118</strain>
    </source>
</reference>
<dbReference type="PANTHER" id="PTHR13768">
    <property type="entry name" value="SOLUBLE NSF ATTACHMENT PROTEIN SNAP"/>
    <property type="match status" value="1"/>
</dbReference>
<comment type="similarity">
    <text evidence="2">Belongs to the SNAP family.</text>
</comment>
<evidence type="ECO:0000313" key="10">
    <source>
        <dbReference type="EMBL" id="KAG9321640.1"/>
    </source>
</evidence>
<name>A0A9P8D0N3_MORAP</name>
<dbReference type="GO" id="GO:0019905">
    <property type="term" value="F:syntaxin binding"/>
    <property type="evidence" value="ECO:0007669"/>
    <property type="project" value="TreeGrafter"/>
</dbReference>
<evidence type="ECO:0000256" key="6">
    <source>
        <dbReference type="ARBA" id="ARBA00023136"/>
    </source>
</evidence>
<gene>
    <name evidence="10" type="ORF">KVV02_005438</name>
</gene>
<dbReference type="InterPro" id="IPR000744">
    <property type="entry name" value="NSF_attach"/>
</dbReference>
<keyword evidence="5" id="KW-0653">Protein transport</keyword>
<keyword evidence="4" id="KW-0931">ER-Golgi transport</keyword>
<feature type="chain" id="PRO_5040380669" description="Gamma-soluble NSF attachment protein" evidence="9">
    <location>
        <begin position="18"/>
        <end position="390"/>
    </location>
</feature>
<comment type="caution">
    <text evidence="10">The sequence shown here is derived from an EMBL/GenBank/DDBJ whole genome shotgun (WGS) entry which is preliminary data.</text>
</comment>
<evidence type="ECO:0000256" key="8">
    <source>
        <dbReference type="ARBA" id="ARBA00042485"/>
    </source>
</evidence>
<proteinExistence type="inferred from homology"/>
<dbReference type="GO" id="GO:0031201">
    <property type="term" value="C:SNARE complex"/>
    <property type="evidence" value="ECO:0007669"/>
    <property type="project" value="TreeGrafter"/>
</dbReference>
<dbReference type="InterPro" id="IPR011990">
    <property type="entry name" value="TPR-like_helical_dom_sf"/>
</dbReference>
<evidence type="ECO:0000256" key="5">
    <source>
        <dbReference type="ARBA" id="ARBA00022927"/>
    </source>
</evidence>
<evidence type="ECO:0000256" key="1">
    <source>
        <dbReference type="ARBA" id="ARBA00004170"/>
    </source>
</evidence>
<evidence type="ECO:0000256" key="2">
    <source>
        <dbReference type="ARBA" id="ARBA00010050"/>
    </source>
</evidence>
<organism evidence="10 11">
    <name type="scientific">Mortierella alpina</name>
    <name type="common">Oleaginous fungus</name>
    <name type="synonym">Mortierella renispora</name>
    <dbReference type="NCBI Taxonomy" id="64518"/>
    <lineage>
        <taxon>Eukaryota</taxon>
        <taxon>Fungi</taxon>
        <taxon>Fungi incertae sedis</taxon>
        <taxon>Mucoromycota</taxon>
        <taxon>Mortierellomycotina</taxon>
        <taxon>Mortierellomycetes</taxon>
        <taxon>Mortierellales</taxon>
        <taxon>Mortierellaceae</taxon>
        <taxon>Mortierella</taxon>
    </lineage>
</organism>
<keyword evidence="3" id="KW-0813">Transport</keyword>